<dbReference type="SUPFAM" id="SSF53774">
    <property type="entry name" value="Glutaminase/Asparaginase"/>
    <property type="match status" value="1"/>
</dbReference>
<organism evidence="4 5">
    <name type="scientific">Chthoniobacter flavus Ellin428</name>
    <dbReference type="NCBI Taxonomy" id="497964"/>
    <lineage>
        <taxon>Bacteria</taxon>
        <taxon>Pseudomonadati</taxon>
        <taxon>Verrucomicrobiota</taxon>
        <taxon>Spartobacteria</taxon>
        <taxon>Chthoniobacterales</taxon>
        <taxon>Chthoniobacteraceae</taxon>
        <taxon>Chthoniobacter</taxon>
    </lineage>
</organism>
<dbReference type="PANTHER" id="PTHR11707">
    <property type="entry name" value="L-ASPARAGINASE"/>
    <property type="match status" value="1"/>
</dbReference>
<keyword evidence="5" id="KW-1185">Reference proteome</keyword>
<evidence type="ECO:0000313" key="5">
    <source>
        <dbReference type="Proteomes" id="UP000005824"/>
    </source>
</evidence>
<dbReference type="SMART" id="SM00870">
    <property type="entry name" value="Asparaginase"/>
    <property type="match status" value="1"/>
</dbReference>
<reference evidence="4 5" key="1">
    <citation type="journal article" date="2011" name="J. Bacteriol.">
        <title>Genome sequence of Chthoniobacter flavus Ellin428, an aerobic heterotrophic soil bacterium.</title>
        <authorList>
            <person name="Kant R."/>
            <person name="van Passel M.W."/>
            <person name="Palva A."/>
            <person name="Lucas S."/>
            <person name="Lapidus A."/>
            <person name="Glavina Del Rio T."/>
            <person name="Dalin E."/>
            <person name="Tice H."/>
            <person name="Bruce D."/>
            <person name="Goodwin L."/>
            <person name="Pitluck S."/>
            <person name="Larimer F.W."/>
            <person name="Land M.L."/>
            <person name="Hauser L."/>
            <person name="Sangwan P."/>
            <person name="de Vos W.M."/>
            <person name="Janssen P.H."/>
            <person name="Smidt H."/>
        </authorList>
    </citation>
    <scope>NUCLEOTIDE SEQUENCE [LARGE SCALE GENOMIC DNA]</scope>
    <source>
        <strain evidence="4 5">Ellin428</strain>
    </source>
</reference>
<sequence>MNELKIRIITTGGTIDKIYFDATSTYEVGAPQVVPVLTEANVSFEYVVEQACQKDSLELTDADRADIRRRVLAAPERHILITHGTDTMTETAKCLADITDKVIVFTGAMAPARFRSSDAPFNFGCAIAAVQLAAPGVYIAMNGRIFPGTAVRKNREKGRFEAIE</sequence>
<dbReference type="PRINTS" id="PR00139">
    <property type="entry name" value="ASNGLNASE"/>
</dbReference>
<dbReference type="PANTHER" id="PTHR11707:SF28">
    <property type="entry name" value="60 KDA LYSOPHOSPHOLIPASE"/>
    <property type="match status" value="1"/>
</dbReference>
<evidence type="ECO:0000313" key="4">
    <source>
        <dbReference type="EMBL" id="EDY18234.1"/>
    </source>
</evidence>
<dbReference type="PIRSF" id="PIRSF001220">
    <property type="entry name" value="L-ASNase_gatD"/>
    <property type="match status" value="1"/>
</dbReference>
<dbReference type="GO" id="GO:0004067">
    <property type="term" value="F:asparaginase activity"/>
    <property type="evidence" value="ECO:0007669"/>
    <property type="project" value="UniProtKB-UniRule"/>
</dbReference>
<feature type="binding site" evidence="2">
    <location>
        <begin position="85"/>
        <end position="86"/>
    </location>
    <ligand>
        <name>substrate</name>
    </ligand>
</feature>
<dbReference type="InterPro" id="IPR006034">
    <property type="entry name" value="Asparaginase/glutaminase-like"/>
</dbReference>
<gene>
    <name evidence="4" type="ORF">CfE428DRAFT_4370</name>
</gene>
<comment type="caution">
    <text evidence="4">The sequence shown here is derived from an EMBL/GenBank/DDBJ whole genome shotgun (WGS) entry which is preliminary data.</text>
</comment>
<accession>B4D631</accession>
<feature type="binding site" evidence="2">
    <location>
        <position position="56"/>
    </location>
    <ligand>
        <name>substrate</name>
    </ligand>
</feature>
<dbReference type="Proteomes" id="UP000005824">
    <property type="component" value="Unassembled WGS sequence"/>
</dbReference>
<name>B4D631_9BACT</name>
<dbReference type="AlphaFoldDB" id="B4D631"/>
<dbReference type="InterPro" id="IPR027474">
    <property type="entry name" value="L-asparaginase_N"/>
</dbReference>
<feature type="active site" description="O-isoaspartyl threonine intermediate" evidence="1">
    <location>
        <position position="14"/>
    </location>
</feature>
<dbReference type="eggNOG" id="COG0252">
    <property type="taxonomic scope" value="Bacteria"/>
</dbReference>
<dbReference type="Pfam" id="PF00710">
    <property type="entry name" value="Asparaginase"/>
    <property type="match status" value="1"/>
</dbReference>
<evidence type="ECO:0000256" key="2">
    <source>
        <dbReference type="PIRSR" id="PIRSR001220-2"/>
    </source>
</evidence>
<dbReference type="EMBL" id="ABVL01000014">
    <property type="protein sequence ID" value="EDY18234.1"/>
    <property type="molecule type" value="Genomic_DNA"/>
</dbReference>
<evidence type="ECO:0000256" key="1">
    <source>
        <dbReference type="PIRSR" id="PIRSR001220-1"/>
    </source>
</evidence>
<evidence type="ECO:0000259" key="3">
    <source>
        <dbReference type="Pfam" id="PF00710"/>
    </source>
</evidence>
<feature type="domain" description="L-asparaginase N-terminal" evidence="3">
    <location>
        <begin position="5"/>
        <end position="157"/>
    </location>
</feature>
<dbReference type="InParanoid" id="B4D631"/>
<dbReference type="PIRSF" id="PIRSF500176">
    <property type="entry name" value="L_ASNase"/>
    <property type="match status" value="1"/>
</dbReference>
<dbReference type="InterPro" id="IPR036152">
    <property type="entry name" value="Asp/glu_Ase-like_sf"/>
</dbReference>
<dbReference type="InterPro" id="IPR037152">
    <property type="entry name" value="L-asparaginase_N_sf"/>
</dbReference>
<dbReference type="STRING" id="497964.CfE428DRAFT_4370"/>
<proteinExistence type="predicted"/>
<dbReference type="PROSITE" id="PS51732">
    <property type="entry name" value="ASN_GLN_ASE_3"/>
    <property type="match status" value="1"/>
</dbReference>
<dbReference type="Gene3D" id="3.40.50.1170">
    <property type="entry name" value="L-asparaginase, N-terminal domain"/>
    <property type="match status" value="1"/>
</dbReference>
<dbReference type="RefSeq" id="WP_006981694.1">
    <property type="nucleotide sequence ID" value="NZ_ABVL01000014.1"/>
</dbReference>
<protein>
    <submittedName>
        <fullName evidence="4">Asparaginase</fullName>
    </submittedName>
</protein>